<keyword evidence="5 8" id="KW-0378">Hydrolase</keyword>
<protein>
    <recommendedName>
        <fullName evidence="4 8">Sucrose-6-phosphate hydrolase</fullName>
        <ecNumber evidence="3 8">3.2.1.26</ecNumber>
    </recommendedName>
    <alternativeName>
        <fullName evidence="7 9">Invertase</fullName>
    </alternativeName>
</protein>
<dbReference type="UniPathway" id="UPA00238"/>
<reference evidence="12" key="1">
    <citation type="submission" date="2018-10" db="EMBL/GenBank/DDBJ databases">
        <title>Schaedlerella arabinophila gen. nov. sp. nov., isolated from the mouse intestinal tract and comparative analysis with the genome of the closely related altered Schaedler flora strain ASF502.</title>
        <authorList>
            <person name="Miyake S."/>
            <person name="Soh M."/>
            <person name="Seedorf H."/>
        </authorList>
    </citation>
    <scope>NUCLEOTIDE SEQUENCE [LARGE SCALE GENOMIC DNA]</scope>
    <source>
        <strain evidence="12">DSM 106076</strain>
    </source>
</reference>
<dbReference type="PANTHER" id="PTHR43101:SF1">
    <property type="entry name" value="BETA-FRUCTOSIDASE"/>
    <property type="match status" value="1"/>
</dbReference>
<comment type="caution">
    <text evidence="12">The sequence shown here is derived from an EMBL/GenBank/DDBJ whole genome shotgun (WGS) entry which is preliminary data.</text>
</comment>
<evidence type="ECO:0000256" key="4">
    <source>
        <dbReference type="ARBA" id="ARBA00019623"/>
    </source>
</evidence>
<organism evidence="12 13">
    <name type="scientific">Schaedlerella arabinosiphila</name>
    <dbReference type="NCBI Taxonomy" id="2044587"/>
    <lineage>
        <taxon>Bacteria</taxon>
        <taxon>Bacillati</taxon>
        <taxon>Bacillota</taxon>
        <taxon>Clostridia</taxon>
        <taxon>Lachnospirales</taxon>
        <taxon>Lachnospiraceae</taxon>
        <taxon>Schaedlerella</taxon>
    </lineage>
</organism>
<keyword evidence="9" id="KW-0119">Carbohydrate metabolism</keyword>
<dbReference type="NCBIfam" id="TIGR01322">
    <property type="entry name" value="scrB_fam"/>
    <property type="match status" value="1"/>
</dbReference>
<dbReference type="InterPro" id="IPR013148">
    <property type="entry name" value="Glyco_hydro_32_N"/>
</dbReference>
<evidence type="ECO:0000259" key="10">
    <source>
        <dbReference type="Pfam" id="PF00251"/>
    </source>
</evidence>
<keyword evidence="13" id="KW-1185">Reference proteome</keyword>
<accession>A0A426DM54</accession>
<gene>
    <name evidence="12" type="ORF">EBB54_22730</name>
</gene>
<feature type="domain" description="Glycosyl hydrolase family 32 N-terminal" evidence="10">
    <location>
        <begin position="29"/>
        <end position="339"/>
    </location>
</feature>
<dbReference type="InterPro" id="IPR006232">
    <property type="entry name" value="Suc6P_hydrolase"/>
</dbReference>
<dbReference type="EC" id="3.2.1.26" evidence="3 8"/>
<evidence type="ECO:0000256" key="8">
    <source>
        <dbReference type="RuleBase" id="RU362110"/>
    </source>
</evidence>
<evidence type="ECO:0000256" key="1">
    <source>
        <dbReference type="ARBA" id="ARBA00004914"/>
    </source>
</evidence>
<evidence type="ECO:0000256" key="7">
    <source>
        <dbReference type="ARBA" id="ARBA00033367"/>
    </source>
</evidence>
<name>A0A426DM54_9FIRM</name>
<feature type="domain" description="Glycosyl hydrolase family 32 C-terminal" evidence="11">
    <location>
        <begin position="342"/>
        <end position="486"/>
    </location>
</feature>
<evidence type="ECO:0000256" key="2">
    <source>
        <dbReference type="ARBA" id="ARBA00009902"/>
    </source>
</evidence>
<comment type="function">
    <text evidence="9">Enables the bacterium to metabolize sucrose as a sole carbon source.</text>
</comment>
<evidence type="ECO:0000256" key="5">
    <source>
        <dbReference type="ARBA" id="ARBA00022801"/>
    </source>
</evidence>
<dbReference type="Proteomes" id="UP000274920">
    <property type="component" value="Unassembled WGS sequence"/>
</dbReference>
<dbReference type="AlphaFoldDB" id="A0A426DM54"/>
<dbReference type="PROSITE" id="PS00609">
    <property type="entry name" value="GLYCOSYL_HYDROL_F32"/>
    <property type="match status" value="1"/>
</dbReference>
<dbReference type="InterPro" id="IPR013189">
    <property type="entry name" value="Glyco_hydro_32_C"/>
</dbReference>
<dbReference type="InterPro" id="IPR023296">
    <property type="entry name" value="Glyco_hydro_beta-prop_sf"/>
</dbReference>
<evidence type="ECO:0000256" key="3">
    <source>
        <dbReference type="ARBA" id="ARBA00012758"/>
    </source>
</evidence>
<evidence type="ECO:0000256" key="6">
    <source>
        <dbReference type="ARBA" id="ARBA00023295"/>
    </source>
</evidence>
<sequence length="495" mass="57670">MTSQTLREARKYEEASEKMIQKEERPDFHLSVRTGWMNDPNGFSYYKGRYHMFYQYYPYDTKWGPMHWGHAVSTDLLHWDYLPAALAPDEAYDRDGCFSGSAIELPDGRQLLMYTGVVRTPQWNGGHCDIQTQCIAVGDGVDYEKCDCNPVLDSRDLPEGFSREDFRDPKMWKDEDGRYWCVVGNRPADGSGQILLFSSEDAFRWKYEKVLAENRNRIGKMWECPDFFELDGKWVLLTSPQDMLPQGFEFHNGNGTLCLIGEYDRKTLTFSEQKQQSIDYGIDFYAPQTVLAPDGRRIMMGWMQNWDTSMPHSPYQKWFGQMSLPRELSVKNGRLYQKPVRELDDMRKNEVVHSDVILENGTIHLEGVRGRRIDMELSIRPGDPDSIYRKFAVRFAQNEEYQTSLSFRPYESVLKIDRKFSGSRRALIHQRRCKISGREEELKLRIILDRFSAEVFVNDGEQVMTATFYTDPAADGISFFADGKVRMDVVKYDLV</sequence>
<proteinExistence type="inferred from homology"/>
<evidence type="ECO:0000313" key="12">
    <source>
        <dbReference type="EMBL" id="RRK33860.1"/>
    </source>
</evidence>
<dbReference type="InterPro" id="IPR018053">
    <property type="entry name" value="Glyco_hydro_32_AS"/>
</dbReference>
<dbReference type="Pfam" id="PF00251">
    <property type="entry name" value="Glyco_hydro_32N"/>
    <property type="match status" value="1"/>
</dbReference>
<dbReference type="Pfam" id="PF08244">
    <property type="entry name" value="Glyco_hydro_32C"/>
    <property type="match status" value="1"/>
</dbReference>
<comment type="similarity">
    <text evidence="2 8">Belongs to the glycosyl hydrolase 32 family.</text>
</comment>
<evidence type="ECO:0000313" key="13">
    <source>
        <dbReference type="Proteomes" id="UP000274920"/>
    </source>
</evidence>
<comment type="pathway">
    <text evidence="1 9">Glycan biosynthesis; sucrose metabolism.</text>
</comment>
<dbReference type="SUPFAM" id="SSF75005">
    <property type="entry name" value="Arabinanase/levansucrase/invertase"/>
    <property type="match status" value="1"/>
</dbReference>
<dbReference type="InterPro" id="IPR001362">
    <property type="entry name" value="Glyco_hydro_32"/>
</dbReference>
<dbReference type="PANTHER" id="PTHR43101">
    <property type="entry name" value="BETA-FRUCTOSIDASE"/>
    <property type="match status" value="1"/>
</dbReference>
<dbReference type="SUPFAM" id="SSF49899">
    <property type="entry name" value="Concanavalin A-like lectins/glucanases"/>
    <property type="match status" value="1"/>
</dbReference>
<dbReference type="EMBL" id="RHJS01000002">
    <property type="protein sequence ID" value="RRK33860.1"/>
    <property type="molecule type" value="Genomic_DNA"/>
</dbReference>
<dbReference type="RefSeq" id="WP_125129058.1">
    <property type="nucleotide sequence ID" value="NZ_RHJS01000002.1"/>
</dbReference>
<keyword evidence="6 8" id="KW-0326">Glycosidase</keyword>
<dbReference type="InterPro" id="IPR013320">
    <property type="entry name" value="ConA-like_dom_sf"/>
</dbReference>
<dbReference type="GO" id="GO:0005737">
    <property type="term" value="C:cytoplasm"/>
    <property type="evidence" value="ECO:0007669"/>
    <property type="project" value="UniProtKB-SubCell"/>
</dbReference>
<comment type="subcellular location">
    <subcellularLocation>
        <location evidence="9">Cytoplasm</location>
    </subcellularLocation>
</comment>
<dbReference type="GO" id="GO:0004564">
    <property type="term" value="F:beta-fructofuranosidase activity"/>
    <property type="evidence" value="ECO:0007669"/>
    <property type="project" value="UniProtKB-EC"/>
</dbReference>
<dbReference type="SMART" id="SM00640">
    <property type="entry name" value="Glyco_32"/>
    <property type="match status" value="1"/>
</dbReference>
<dbReference type="InterPro" id="IPR051214">
    <property type="entry name" value="GH32_Enzymes"/>
</dbReference>
<dbReference type="Gene3D" id="2.115.10.20">
    <property type="entry name" value="Glycosyl hydrolase domain, family 43"/>
    <property type="match status" value="1"/>
</dbReference>
<dbReference type="Gene3D" id="2.60.120.560">
    <property type="entry name" value="Exo-inulinase, domain 1"/>
    <property type="match status" value="1"/>
</dbReference>
<keyword evidence="9" id="KW-0963">Cytoplasm</keyword>
<evidence type="ECO:0000259" key="11">
    <source>
        <dbReference type="Pfam" id="PF08244"/>
    </source>
</evidence>
<evidence type="ECO:0000256" key="9">
    <source>
        <dbReference type="RuleBase" id="RU365015"/>
    </source>
</evidence>
<dbReference type="GO" id="GO:0005985">
    <property type="term" value="P:sucrose metabolic process"/>
    <property type="evidence" value="ECO:0007669"/>
    <property type="project" value="UniProtKB-UniPathway"/>
</dbReference>
<comment type="catalytic activity">
    <reaction evidence="8">
        <text>Hydrolysis of terminal non-reducing beta-D-fructofuranoside residues in beta-D-fructofuranosides.</text>
        <dbReference type="EC" id="3.2.1.26"/>
    </reaction>
</comment>
<dbReference type="CDD" id="cd08996">
    <property type="entry name" value="GH32_FFase"/>
    <property type="match status" value="1"/>
</dbReference>